<feature type="signal peptide" evidence="1">
    <location>
        <begin position="1"/>
        <end position="29"/>
    </location>
</feature>
<reference evidence="2" key="1">
    <citation type="submission" date="2020-01" db="EMBL/GenBank/DDBJ databases">
        <title>Insect and environment-associated Actinomycetes.</title>
        <authorList>
            <person name="Currrie C."/>
            <person name="Chevrette M."/>
            <person name="Carlson C."/>
            <person name="Stubbendieck R."/>
            <person name="Wendt-Pienkowski E."/>
        </authorList>
    </citation>
    <scope>NUCLEOTIDE SEQUENCE</scope>
    <source>
        <strain evidence="2">SID14436</strain>
    </source>
</reference>
<dbReference type="AlphaFoldDB" id="A0A6G3QN17"/>
<proteinExistence type="predicted"/>
<dbReference type="RefSeq" id="WP_164335834.1">
    <property type="nucleotide sequence ID" value="NZ_JAAGMD010000026.1"/>
</dbReference>
<gene>
    <name evidence="2" type="ORF">G3I53_01135</name>
</gene>
<sequence>MRFGRVSTMCGVFAATAATVLGAAPQASAAGHWESPWRSYAEYRYTSSDWKGARSYIEISWNSSDKASVYGYARDTKGDGYGALAQVMYDYWNGSRWVHTQRTLARTSGGKGDEQWNYGKHATVKVRNVWLRTCMWNATGTICEGGAH</sequence>
<evidence type="ECO:0000256" key="1">
    <source>
        <dbReference type="SAM" id="SignalP"/>
    </source>
</evidence>
<name>A0A6G3QN17_9ACTN</name>
<accession>A0A6G3QN17</accession>
<evidence type="ECO:0008006" key="3">
    <source>
        <dbReference type="Google" id="ProtNLM"/>
    </source>
</evidence>
<feature type="chain" id="PRO_5026305976" description="Tat pathway signal protein" evidence="1">
    <location>
        <begin position="30"/>
        <end position="148"/>
    </location>
</feature>
<keyword evidence="1" id="KW-0732">Signal</keyword>
<dbReference type="EMBL" id="JAAGMD010000026">
    <property type="protein sequence ID" value="NEA84702.1"/>
    <property type="molecule type" value="Genomic_DNA"/>
</dbReference>
<organism evidence="2">
    <name type="scientific">Streptomyces sp. SID14436</name>
    <dbReference type="NCBI Taxonomy" id="2706070"/>
    <lineage>
        <taxon>Bacteria</taxon>
        <taxon>Bacillati</taxon>
        <taxon>Actinomycetota</taxon>
        <taxon>Actinomycetes</taxon>
        <taxon>Kitasatosporales</taxon>
        <taxon>Streptomycetaceae</taxon>
        <taxon>Streptomyces</taxon>
    </lineage>
</organism>
<protein>
    <recommendedName>
        <fullName evidence="3">Tat pathway signal protein</fullName>
    </recommendedName>
</protein>
<evidence type="ECO:0000313" key="2">
    <source>
        <dbReference type="EMBL" id="NEA84702.1"/>
    </source>
</evidence>
<comment type="caution">
    <text evidence="2">The sequence shown here is derived from an EMBL/GenBank/DDBJ whole genome shotgun (WGS) entry which is preliminary data.</text>
</comment>